<accession>A0A150G6X8</accession>
<evidence type="ECO:0000313" key="2">
    <source>
        <dbReference type="EMBL" id="KXZ45619.1"/>
    </source>
</evidence>
<reference evidence="3" key="1">
    <citation type="journal article" date="2016" name="Nat. Commun.">
        <title>The Gonium pectorale genome demonstrates co-option of cell cycle regulation during the evolution of multicellularity.</title>
        <authorList>
            <person name="Hanschen E.R."/>
            <person name="Marriage T.N."/>
            <person name="Ferris P.J."/>
            <person name="Hamaji T."/>
            <person name="Toyoda A."/>
            <person name="Fujiyama A."/>
            <person name="Neme R."/>
            <person name="Noguchi H."/>
            <person name="Minakuchi Y."/>
            <person name="Suzuki M."/>
            <person name="Kawai-Toyooka H."/>
            <person name="Smith D.R."/>
            <person name="Sparks H."/>
            <person name="Anderson J."/>
            <person name="Bakaric R."/>
            <person name="Luria V."/>
            <person name="Karger A."/>
            <person name="Kirschner M.W."/>
            <person name="Durand P.M."/>
            <person name="Michod R.E."/>
            <person name="Nozaki H."/>
            <person name="Olson B.J."/>
        </authorList>
    </citation>
    <scope>NUCLEOTIDE SEQUENCE [LARGE SCALE GENOMIC DNA]</scope>
    <source>
        <strain evidence="3">NIES-2863</strain>
    </source>
</reference>
<feature type="region of interest" description="Disordered" evidence="1">
    <location>
        <begin position="108"/>
        <end position="146"/>
    </location>
</feature>
<keyword evidence="3" id="KW-1185">Reference proteome</keyword>
<feature type="region of interest" description="Disordered" evidence="1">
    <location>
        <begin position="43"/>
        <end position="81"/>
    </location>
</feature>
<dbReference type="Proteomes" id="UP000075714">
    <property type="component" value="Unassembled WGS sequence"/>
</dbReference>
<evidence type="ECO:0000256" key="1">
    <source>
        <dbReference type="SAM" id="MobiDB-lite"/>
    </source>
</evidence>
<evidence type="ECO:0000313" key="3">
    <source>
        <dbReference type="Proteomes" id="UP000075714"/>
    </source>
</evidence>
<proteinExistence type="predicted"/>
<sequence>MRRNMRASVDAAADAILLVTRQASEASVDVRLTMRAEAFDTAACESTDSQQPAASQPTGFAMPAVSTSTPSSPSRGQGHSWSFEDNLQRARMRARYAALDAADEIQYECPDDTDSSDDGEDGGWAAGSTRGGRSAPSTGVLAPKAKPRKSWSLLQLFGGRGASSSSGGKGRAAAAAGGRGDGRGKSRLVRGQLDSDEEDLLDDCVEEDVPMPVHMRRDSRVVYRARLGLDGRPEQLRALLGSYDIDPSLTQDDDVDAAVAAAAAAFATAVSAVSVTGPNGVAPCVASAPLPLLDRAPTMRRVHFRRPPVVAVHRVAKCSDEISDASDKSGTQFTFLGRLRSQLLSLSGSSGKSQQHNQQPPQQLPNSAQLYRVKAAPSTAHPPPVHSHSAPLLRIGAPAAPGGAASAGAKASPTSGGSNGRLFGSFRNKGVIPVSGEL</sequence>
<feature type="compositionally biased region" description="Acidic residues" evidence="1">
    <location>
        <begin position="108"/>
        <end position="121"/>
    </location>
</feature>
<comment type="caution">
    <text evidence="2">The sequence shown here is derived from an EMBL/GenBank/DDBJ whole genome shotgun (WGS) entry which is preliminary data.</text>
</comment>
<feature type="compositionally biased region" description="Polar residues" evidence="1">
    <location>
        <begin position="44"/>
        <end position="58"/>
    </location>
</feature>
<feature type="region of interest" description="Disordered" evidence="1">
    <location>
        <begin position="160"/>
        <end position="187"/>
    </location>
</feature>
<name>A0A150G6X8_GONPE</name>
<dbReference type="AlphaFoldDB" id="A0A150G6X8"/>
<organism evidence="2 3">
    <name type="scientific">Gonium pectorale</name>
    <name type="common">Green alga</name>
    <dbReference type="NCBI Taxonomy" id="33097"/>
    <lineage>
        <taxon>Eukaryota</taxon>
        <taxon>Viridiplantae</taxon>
        <taxon>Chlorophyta</taxon>
        <taxon>core chlorophytes</taxon>
        <taxon>Chlorophyceae</taxon>
        <taxon>CS clade</taxon>
        <taxon>Chlamydomonadales</taxon>
        <taxon>Volvocaceae</taxon>
        <taxon>Gonium</taxon>
    </lineage>
</organism>
<feature type="compositionally biased region" description="Low complexity" evidence="1">
    <location>
        <begin position="386"/>
        <end position="416"/>
    </location>
</feature>
<gene>
    <name evidence="2" type="ORF">GPECTOR_52g21</name>
</gene>
<dbReference type="EMBL" id="LSYV01000053">
    <property type="protein sequence ID" value="KXZ45619.1"/>
    <property type="molecule type" value="Genomic_DNA"/>
</dbReference>
<feature type="compositionally biased region" description="Low complexity" evidence="1">
    <location>
        <begin position="162"/>
        <end position="176"/>
    </location>
</feature>
<protein>
    <submittedName>
        <fullName evidence="2">Uncharacterized protein</fullName>
    </submittedName>
</protein>
<feature type="region of interest" description="Disordered" evidence="1">
    <location>
        <begin position="375"/>
        <end position="422"/>
    </location>
</feature>